<dbReference type="PROSITE" id="PS51007">
    <property type="entry name" value="CYTC"/>
    <property type="match status" value="1"/>
</dbReference>
<keyword evidence="13 19" id="KW-0472">Membrane</keyword>
<dbReference type="InterPro" id="IPR002429">
    <property type="entry name" value="CcO_II-like_C"/>
</dbReference>
<dbReference type="Gene3D" id="1.10.760.10">
    <property type="entry name" value="Cytochrome c-like domain"/>
    <property type="match status" value="1"/>
</dbReference>
<name>A0A1R1ICU5_9RHOO</name>
<evidence type="ECO:0000256" key="19">
    <source>
        <dbReference type="SAM" id="Phobius"/>
    </source>
</evidence>
<comment type="similarity">
    <text evidence="2 17">Belongs to the cytochrome c oxidase subunit 2 family.</text>
</comment>
<keyword evidence="24" id="KW-1185">Reference proteome</keyword>
<feature type="domain" description="Cytochrome oxidase subunit II copper A binding" evidence="20">
    <location>
        <begin position="110"/>
        <end position="247"/>
    </location>
</feature>
<dbReference type="Gene3D" id="2.60.40.420">
    <property type="entry name" value="Cupredoxins - blue copper proteins"/>
    <property type="match status" value="1"/>
</dbReference>
<organism evidence="23 24">
    <name type="scientific">Azonexus hydrophilus</name>
    <dbReference type="NCBI Taxonomy" id="418702"/>
    <lineage>
        <taxon>Bacteria</taxon>
        <taxon>Pseudomonadati</taxon>
        <taxon>Pseudomonadota</taxon>
        <taxon>Betaproteobacteria</taxon>
        <taxon>Rhodocyclales</taxon>
        <taxon>Azonexaceae</taxon>
        <taxon>Azonexus</taxon>
    </lineage>
</organism>
<keyword evidence="12 18" id="KW-0186">Copper</keyword>
<dbReference type="GO" id="GO:0005507">
    <property type="term" value="F:copper ion binding"/>
    <property type="evidence" value="ECO:0007669"/>
    <property type="project" value="InterPro"/>
</dbReference>
<dbReference type="Pfam" id="PF02790">
    <property type="entry name" value="COX2_TM"/>
    <property type="match status" value="1"/>
</dbReference>
<accession>A0A1R1ICU5</accession>
<feature type="transmembrane region" description="Helical" evidence="19">
    <location>
        <begin position="74"/>
        <end position="95"/>
    </location>
</feature>
<feature type="transmembrane region" description="Helical" evidence="19">
    <location>
        <begin position="33"/>
        <end position="53"/>
    </location>
</feature>
<evidence type="ECO:0000259" key="21">
    <source>
        <dbReference type="PROSITE" id="PS50999"/>
    </source>
</evidence>
<dbReference type="GO" id="GO:0004129">
    <property type="term" value="F:cytochrome-c oxidase activity"/>
    <property type="evidence" value="ECO:0007669"/>
    <property type="project" value="UniProtKB-EC"/>
</dbReference>
<evidence type="ECO:0000256" key="9">
    <source>
        <dbReference type="ARBA" id="ARBA00022982"/>
    </source>
</evidence>
<evidence type="ECO:0000256" key="2">
    <source>
        <dbReference type="ARBA" id="ARBA00007866"/>
    </source>
</evidence>
<evidence type="ECO:0000259" key="20">
    <source>
        <dbReference type="PROSITE" id="PS50857"/>
    </source>
</evidence>
<dbReference type="GO" id="GO:0005886">
    <property type="term" value="C:plasma membrane"/>
    <property type="evidence" value="ECO:0007669"/>
    <property type="project" value="UniProtKB-SubCell"/>
</dbReference>
<dbReference type="SUPFAM" id="SSF81464">
    <property type="entry name" value="Cytochrome c oxidase subunit II-like, transmembrane region"/>
    <property type="match status" value="1"/>
</dbReference>
<feature type="domain" description="Cytochrome oxidase subunit II transmembrane region profile" evidence="21">
    <location>
        <begin position="7"/>
        <end position="103"/>
    </location>
</feature>
<dbReference type="InterPro" id="IPR008972">
    <property type="entry name" value="Cupredoxin"/>
</dbReference>
<evidence type="ECO:0000256" key="10">
    <source>
        <dbReference type="ARBA" id="ARBA00022989"/>
    </source>
</evidence>
<evidence type="ECO:0000256" key="16">
    <source>
        <dbReference type="PROSITE-ProRule" id="PRU00433"/>
    </source>
</evidence>
<reference evidence="23 24" key="1">
    <citation type="submission" date="2016-10" db="EMBL/GenBank/DDBJ databases">
        <title>Alkaliphiles isolated from bioreactors.</title>
        <authorList>
            <person name="Salah Z."/>
            <person name="Rout S.P."/>
            <person name="Humphreys P.N."/>
        </authorList>
    </citation>
    <scope>NUCLEOTIDE SEQUENCE [LARGE SCALE GENOMIC DNA]</scope>
    <source>
        <strain evidence="23 24">ZS02</strain>
    </source>
</reference>
<dbReference type="Pfam" id="PF00116">
    <property type="entry name" value="COX2"/>
    <property type="match status" value="1"/>
</dbReference>
<evidence type="ECO:0000256" key="3">
    <source>
        <dbReference type="ARBA" id="ARBA00022448"/>
    </source>
</evidence>
<dbReference type="STRING" id="418702.BJN45_02535"/>
<keyword evidence="5 17" id="KW-0679">Respiratory chain</keyword>
<comment type="caution">
    <text evidence="23">The sequence shown here is derived from an EMBL/GenBank/DDBJ whole genome shotgun (WGS) entry which is preliminary data.</text>
</comment>
<evidence type="ECO:0000256" key="17">
    <source>
        <dbReference type="RuleBase" id="RU000456"/>
    </source>
</evidence>
<evidence type="ECO:0000256" key="12">
    <source>
        <dbReference type="ARBA" id="ARBA00023008"/>
    </source>
</evidence>
<dbReference type="GO" id="GO:0020037">
    <property type="term" value="F:heme binding"/>
    <property type="evidence" value="ECO:0007669"/>
    <property type="project" value="InterPro"/>
</dbReference>
<protein>
    <recommendedName>
        <fullName evidence="18">Cytochrome c oxidase subunit 2</fullName>
        <ecNumber evidence="18">7.1.1.9</ecNumber>
    </recommendedName>
</protein>
<evidence type="ECO:0000256" key="1">
    <source>
        <dbReference type="ARBA" id="ARBA00004141"/>
    </source>
</evidence>
<dbReference type="InterPro" id="IPR036909">
    <property type="entry name" value="Cyt_c-like_dom_sf"/>
</dbReference>
<dbReference type="NCBIfam" id="TIGR02866">
    <property type="entry name" value="CoxB"/>
    <property type="match status" value="1"/>
</dbReference>
<comment type="subcellular location">
    <subcellularLocation>
        <location evidence="17">Cell membrane</location>
        <topology evidence="17">Multi-pass membrane protein</topology>
    </subcellularLocation>
    <subcellularLocation>
        <location evidence="1">Membrane</location>
        <topology evidence="1">Multi-pass membrane protein</topology>
    </subcellularLocation>
</comment>
<evidence type="ECO:0000256" key="8">
    <source>
        <dbReference type="ARBA" id="ARBA00022967"/>
    </source>
</evidence>
<evidence type="ECO:0000256" key="11">
    <source>
        <dbReference type="ARBA" id="ARBA00023004"/>
    </source>
</evidence>
<keyword evidence="3 17" id="KW-0813">Transport</keyword>
<keyword evidence="9 17" id="KW-0249">Electron transport</keyword>
<keyword evidence="11 16" id="KW-0408">Iron</keyword>
<dbReference type="InterPro" id="IPR045187">
    <property type="entry name" value="CcO_II"/>
</dbReference>
<sequence>MLLPGAAAAEYKFNFPEPVTPIARETLHIHNEFMLIITILFVVVFAIMIYSMIKHRKSVGHAPSQFSGPSSAMQWFWALIPFAILLFIDFVLMGIPAVQAIISMEDTKTRADMVLKVTGMQWKWQYEYPEAGIKFISTMSTPRAQIANAEAKGEHYLLEVDKPVVLPVGKKVRILLTSTDVIHTWWVPQFGVKRDAIPGFLRETWVLIEKPGIYRGQCAELCGKDHGFMPVVVHAVPEPEYLAWVEQQKAEAVATAGSADRAWSSEELIAEGKAVYDKVCVACHQDQGQGVPPVFPALAGSKIVAGPLLDMNGRIIPDSHVDRVVNGKAGTAMQAFRETLSDVELAAVITYERNSFGNKVGDMIQPAQIKALRQEAK</sequence>
<comment type="function">
    <text evidence="14 18">Subunits I and II form the functional core of the enzyme complex. Electrons originating in cytochrome c are transferred via heme a and Cu(A) to the binuclear center formed by heme a3 and Cu(B).</text>
</comment>
<dbReference type="SUPFAM" id="SSF46626">
    <property type="entry name" value="Cytochrome c"/>
    <property type="match status" value="1"/>
</dbReference>
<dbReference type="GO" id="GO:0016491">
    <property type="term" value="F:oxidoreductase activity"/>
    <property type="evidence" value="ECO:0007669"/>
    <property type="project" value="InterPro"/>
</dbReference>
<dbReference type="InterPro" id="IPR014222">
    <property type="entry name" value="Cyt_c_oxidase_su2"/>
</dbReference>
<evidence type="ECO:0000256" key="13">
    <source>
        <dbReference type="ARBA" id="ARBA00023136"/>
    </source>
</evidence>
<keyword evidence="4 16" id="KW-0349">Heme</keyword>
<keyword evidence="6 17" id="KW-0812">Transmembrane</keyword>
<evidence type="ECO:0000256" key="15">
    <source>
        <dbReference type="ARBA" id="ARBA00047816"/>
    </source>
</evidence>
<evidence type="ECO:0000259" key="22">
    <source>
        <dbReference type="PROSITE" id="PS51007"/>
    </source>
</evidence>
<dbReference type="EMBL" id="MTHD01000001">
    <property type="protein sequence ID" value="OMG56514.1"/>
    <property type="molecule type" value="Genomic_DNA"/>
</dbReference>
<dbReference type="GO" id="GO:0042773">
    <property type="term" value="P:ATP synthesis coupled electron transport"/>
    <property type="evidence" value="ECO:0007669"/>
    <property type="project" value="TreeGrafter"/>
</dbReference>
<proteinExistence type="inferred from homology"/>
<evidence type="ECO:0000256" key="6">
    <source>
        <dbReference type="ARBA" id="ARBA00022692"/>
    </source>
</evidence>
<dbReference type="Pfam" id="PF13442">
    <property type="entry name" value="Cytochrome_CBB3"/>
    <property type="match status" value="1"/>
</dbReference>
<dbReference type="PROSITE" id="PS50857">
    <property type="entry name" value="COX2_CUA"/>
    <property type="match status" value="1"/>
</dbReference>
<dbReference type="SUPFAM" id="SSF49503">
    <property type="entry name" value="Cupredoxins"/>
    <property type="match status" value="1"/>
</dbReference>
<dbReference type="InterPro" id="IPR011759">
    <property type="entry name" value="Cyt_c_oxidase_su2_TM_dom"/>
</dbReference>
<comment type="cofactor">
    <cofactor evidence="18">
        <name>Cu cation</name>
        <dbReference type="ChEBI" id="CHEBI:23378"/>
    </cofactor>
    <text evidence="18">Binds a copper A center.</text>
</comment>
<gene>
    <name evidence="23" type="ORF">BJN45_02535</name>
</gene>
<dbReference type="PANTHER" id="PTHR22888">
    <property type="entry name" value="CYTOCHROME C OXIDASE, SUBUNIT II"/>
    <property type="match status" value="1"/>
</dbReference>
<dbReference type="Proteomes" id="UP000187526">
    <property type="component" value="Unassembled WGS sequence"/>
</dbReference>
<keyword evidence="10 19" id="KW-1133">Transmembrane helix</keyword>
<dbReference type="RefSeq" id="WP_076091730.1">
    <property type="nucleotide sequence ID" value="NZ_MTHD01000001.1"/>
</dbReference>
<dbReference type="PROSITE" id="PS00078">
    <property type="entry name" value="COX2"/>
    <property type="match status" value="1"/>
</dbReference>
<evidence type="ECO:0000256" key="18">
    <source>
        <dbReference type="RuleBase" id="RU004024"/>
    </source>
</evidence>
<evidence type="ECO:0000256" key="4">
    <source>
        <dbReference type="ARBA" id="ARBA00022617"/>
    </source>
</evidence>
<evidence type="ECO:0000313" key="23">
    <source>
        <dbReference type="EMBL" id="OMG56514.1"/>
    </source>
</evidence>
<evidence type="ECO:0000256" key="14">
    <source>
        <dbReference type="ARBA" id="ARBA00024688"/>
    </source>
</evidence>
<evidence type="ECO:0000256" key="7">
    <source>
        <dbReference type="ARBA" id="ARBA00022723"/>
    </source>
</evidence>
<dbReference type="PROSITE" id="PS50999">
    <property type="entry name" value="COX2_TM"/>
    <property type="match status" value="1"/>
</dbReference>
<evidence type="ECO:0000313" key="24">
    <source>
        <dbReference type="Proteomes" id="UP000187526"/>
    </source>
</evidence>
<keyword evidence="8" id="KW-1278">Translocase</keyword>
<feature type="domain" description="Cytochrome c" evidence="22">
    <location>
        <begin position="267"/>
        <end position="356"/>
    </location>
</feature>
<dbReference type="PRINTS" id="PR01166">
    <property type="entry name" value="CYCOXIDASEII"/>
</dbReference>
<dbReference type="Gene3D" id="1.10.287.90">
    <property type="match status" value="1"/>
</dbReference>
<dbReference type="InterPro" id="IPR001505">
    <property type="entry name" value="Copper_CuA"/>
</dbReference>
<comment type="catalytic activity">
    <reaction evidence="15 18">
        <text>4 Fe(II)-[cytochrome c] + O2 + 8 H(+)(in) = 4 Fe(III)-[cytochrome c] + 2 H2O + 4 H(+)(out)</text>
        <dbReference type="Rhea" id="RHEA:11436"/>
        <dbReference type="Rhea" id="RHEA-COMP:10350"/>
        <dbReference type="Rhea" id="RHEA-COMP:14399"/>
        <dbReference type="ChEBI" id="CHEBI:15377"/>
        <dbReference type="ChEBI" id="CHEBI:15378"/>
        <dbReference type="ChEBI" id="CHEBI:15379"/>
        <dbReference type="ChEBI" id="CHEBI:29033"/>
        <dbReference type="ChEBI" id="CHEBI:29034"/>
        <dbReference type="EC" id="7.1.1.9"/>
    </reaction>
</comment>
<dbReference type="AlphaFoldDB" id="A0A1R1ICU5"/>
<keyword evidence="7 16" id="KW-0479">Metal-binding</keyword>
<dbReference type="PANTHER" id="PTHR22888:SF9">
    <property type="entry name" value="CYTOCHROME C OXIDASE SUBUNIT 2"/>
    <property type="match status" value="1"/>
</dbReference>
<dbReference type="InterPro" id="IPR009056">
    <property type="entry name" value="Cyt_c-like_dom"/>
</dbReference>
<dbReference type="InterPro" id="IPR036257">
    <property type="entry name" value="Cyt_c_oxidase_su2_TM_sf"/>
</dbReference>
<evidence type="ECO:0000256" key="5">
    <source>
        <dbReference type="ARBA" id="ARBA00022660"/>
    </source>
</evidence>
<dbReference type="EC" id="7.1.1.9" evidence="18"/>